<sequence length="552" mass="60504">MAKPAARDKSTMIPEKPAIKRRSDARAEGSAHEIRDHKDDIFFAAIENTRMPMIVTDPRQADNPIVFANPAFMSMTGYSAEEIVGHNCRFLQGPGTDRDSVAAIRDALERRVQVQLEILNYRKDGSSFWNALFISPIYNPAGEIVYFFASQLDVSRRRDAEEGLAQAQKMEALGQLTGGISHDFNNLLQVMSGHVELLSMKADRDKLDKAALDKGLGNLRASIKKASTLTQQLLAFSRKQSLRGRVVNINSLVREMSELVERTLGETVRVEYDLSDEIGNCQVDTNQLEVSLLNVLVNARDAMPQGGTITISTEAIDVFDGEAVSMLGLPAGRFIALSVTDTGHGIPAELLPRVMDPFFTTKEEGKGTGLGLSMVHGFVKQSGGTVTMYSEVGVGTTLRMYFPEAKVPTRTTSEVSVRPVNKGGTESVLIVEDREEVAEIAREMLEGLGYTIHVATNARKALDIFKSMLPDAPPELVFSDVVMPGGMNGYVLAREIQRLAPQTKILLTTGFDRDLGRIETVAPSEFDLIKKPYRLADLARKVRGVLDGPTSS</sequence>
<dbReference type="Gene3D" id="3.30.450.20">
    <property type="entry name" value="PAS domain"/>
    <property type="match status" value="1"/>
</dbReference>
<evidence type="ECO:0000256" key="1">
    <source>
        <dbReference type="ARBA" id="ARBA00000085"/>
    </source>
</evidence>
<dbReference type="PRINTS" id="PR00344">
    <property type="entry name" value="BCTRLSENSOR"/>
</dbReference>
<evidence type="ECO:0000259" key="9">
    <source>
        <dbReference type="PROSITE" id="PS50113"/>
    </source>
</evidence>
<dbReference type="InterPro" id="IPR003594">
    <property type="entry name" value="HATPase_dom"/>
</dbReference>
<dbReference type="Gene3D" id="1.10.287.130">
    <property type="match status" value="1"/>
</dbReference>
<dbReference type="InterPro" id="IPR004358">
    <property type="entry name" value="Sig_transdc_His_kin-like_C"/>
</dbReference>
<dbReference type="SMART" id="SM00448">
    <property type="entry name" value="REC"/>
    <property type="match status" value="1"/>
</dbReference>
<dbReference type="SMART" id="SM00388">
    <property type="entry name" value="HisKA"/>
    <property type="match status" value="1"/>
</dbReference>
<dbReference type="InterPro" id="IPR001610">
    <property type="entry name" value="PAC"/>
</dbReference>
<evidence type="ECO:0000259" key="7">
    <source>
        <dbReference type="PROSITE" id="PS50110"/>
    </source>
</evidence>
<evidence type="ECO:0000313" key="10">
    <source>
        <dbReference type="EMBL" id="MDR6212410.1"/>
    </source>
</evidence>
<dbReference type="SUPFAM" id="SSF47384">
    <property type="entry name" value="Homodimeric domain of signal transducing histidine kinase"/>
    <property type="match status" value="1"/>
</dbReference>
<evidence type="ECO:0000313" key="11">
    <source>
        <dbReference type="Proteomes" id="UP001267710"/>
    </source>
</evidence>
<dbReference type="PROSITE" id="PS50109">
    <property type="entry name" value="HIS_KIN"/>
    <property type="match status" value="1"/>
</dbReference>
<dbReference type="InterPro" id="IPR036890">
    <property type="entry name" value="HATPase_C_sf"/>
</dbReference>
<dbReference type="InterPro" id="IPR011006">
    <property type="entry name" value="CheY-like_superfamily"/>
</dbReference>
<dbReference type="Pfam" id="PF00512">
    <property type="entry name" value="HisKA"/>
    <property type="match status" value="1"/>
</dbReference>
<dbReference type="InterPro" id="IPR005467">
    <property type="entry name" value="His_kinase_dom"/>
</dbReference>
<dbReference type="PANTHER" id="PTHR43065">
    <property type="entry name" value="SENSOR HISTIDINE KINASE"/>
    <property type="match status" value="1"/>
</dbReference>
<dbReference type="SUPFAM" id="SSF52172">
    <property type="entry name" value="CheY-like"/>
    <property type="match status" value="1"/>
</dbReference>
<keyword evidence="3 4" id="KW-0597">Phosphoprotein</keyword>
<dbReference type="PROSITE" id="PS50112">
    <property type="entry name" value="PAS"/>
    <property type="match status" value="1"/>
</dbReference>
<reference evidence="10 11" key="1">
    <citation type="submission" date="2023-08" db="EMBL/GenBank/DDBJ databases">
        <title>Functional and genomic diversity of the sorghum phyllosphere microbiome.</title>
        <authorList>
            <person name="Shade A."/>
        </authorList>
    </citation>
    <scope>NUCLEOTIDE SEQUENCE [LARGE SCALE GENOMIC DNA]</scope>
    <source>
        <strain evidence="10 11">SORGH_AS_0335</strain>
    </source>
</reference>
<feature type="modified residue" description="4-aspartylphosphate" evidence="4">
    <location>
        <position position="480"/>
    </location>
</feature>
<evidence type="ECO:0000256" key="2">
    <source>
        <dbReference type="ARBA" id="ARBA00012438"/>
    </source>
</evidence>
<dbReference type="InterPro" id="IPR035965">
    <property type="entry name" value="PAS-like_dom_sf"/>
</dbReference>
<dbReference type="InterPro" id="IPR000700">
    <property type="entry name" value="PAS-assoc_C"/>
</dbReference>
<dbReference type="Pfam" id="PF00072">
    <property type="entry name" value="Response_reg"/>
    <property type="match status" value="1"/>
</dbReference>
<dbReference type="Pfam" id="PF13426">
    <property type="entry name" value="PAS_9"/>
    <property type="match status" value="1"/>
</dbReference>
<feature type="domain" description="Response regulatory" evidence="7">
    <location>
        <begin position="427"/>
        <end position="546"/>
    </location>
</feature>
<dbReference type="NCBIfam" id="TIGR00229">
    <property type="entry name" value="sensory_box"/>
    <property type="match status" value="1"/>
</dbReference>
<dbReference type="RefSeq" id="WP_309825334.1">
    <property type="nucleotide sequence ID" value="NZ_JAVIZX010000001.1"/>
</dbReference>
<comment type="caution">
    <text evidence="10">The sequence shown here is derived from an EMBL/GenBank/DDBJ whole genome shotgun (WGS) entry which is preliminary data.</text>
</comment>
<dbReference type="NCBIfam" id="NF010076">
    <property type="entry name" value="PRK13557.1"/>
    <property type="match status" value="1"/>
</dbReference>
<name>A0ABU1I5A9_9BURK</name>
<proteinExistence type="predicted"/>
<evidence type="ECO:0000256" key="5">
    <source>
        <dbReference type="SAM" id="MobiDB-lite"/>
    </source>
</evidence>
<dbReference type="Proteomes" id="UP001267710">
    <property type="component" value="Unassembled WGS sequence"/>
</dbReference>
<dbReference type="EMBL" id="JAVIZX010000001">
    <property type="protein sequence ID" value="MDR6212410.1"/>
    <property type="molecule type" value="Genomic_DNA"/>
</dbReference>
<dbReference type="SMART" id="SM00091">
    <property type="entry name" value="PAS"/>
    <property type="match status" value="1"/>
</dbReference>
<dbReference type="Gene3D" id="3.40.50.2300">
    <property type="match status" value="1"/>
</dbReference>
<organism evidence="10 11">
    <name type="scientific">Paracidovorax wautersii</name>
    <dbReference type="NCBI Taxonomy" id="1177982"/>
    <lineage>
        <taxon>Bacteria</taxon>
        <taxon>Pseudomonadati</taxon>
        <taxon>Pseudomonadota</taxon>
        <taxon>Betaproteobacteria</taxon>
        <taxon>Burkholderiales</taxon>
        <taxon>Comamonadaceae</taxon>
        <taxon>Paracidovorax</taxon>
    </lineage>
</organism>
<dbReference type="PANTHER" id="PTHR43065:SF42">
    <property type="entry name" value="TWO-COMPONENT SENSOR PPRA"/>
    <property type="match status" value="1"/>
</dbReference>
<dbReference type="SMART" id="SM00086">
    <property type="entry name" value="PAC"/>
    <property type="match status" value="1"/>
</dbReference>
<accession>A0ABU1I5A9</accession>
<evidence type="ECO:0000256" key="3">
    <source>
        <dbReference type="ARBA" id="ARBA00022553"/>
    </source>
</evidence>
<feature type="domain" description="PAS" evidence="8">
    <location>
        <begin position="38"/>
        <end position="111"/>
    </location>
</feature>
<feature type="domain" description="PAC" evidence="9">
    <location>
        <begin position="112"/>
        <end position="166"/>
    </location>
</feature>
<dbReference type="SMART" id="SM00387">
    <property type="entry name" value="HATPase_c"/>
    <property type="match status" value="1"/>
</dbReference>
<dbReference type="CDD" id="cd00130">
    <property type="entry name" value="PAS"/>
    <property type="match status" value="1"/>
</dbReference>
<dbReference type="PROSITE" id="PS50110">
    <property type="entry name" value="RESPONSE_REGULATORY"/>
    <property type="match status" value="1"/>
</dbReference>
<feature type="compositionally biased region" description="Basic and acidic residues" evidence="5">
    <location>
        <begin position="17"/>
        <end position="32"/>
    </location>
</feature>
<evidence type="ECO:0000259" key="8">
    <source>
        <dbReference type="PROSITE" id="PS50112"/>
    </source>
</evidence>
<dbReference type="InterPro" id="IPR000014">
    <property type="entry name" value="PAS"/>
</dbReference>
<dbReference type="SUPFAM" id="SSF55785">
    <property type="entry name" value="PYP-like sensor domain (PAS domain)"/>
    <property type="match status" value="1"/>
</dbReference>
<dbReference type="SUPFAM" id="SSF55874">
    <property type="entry name" value="ATPase domain of HSP90 chaperone/DNA topoisomerase II/histidine kinase"/>
    <property type="match status" value="1"/>
</dbReference>
<dbReference type="CDD" id="cd00082">
    <property type="entry name" value="HisKA"/>
    <property type="match status" value="1"/>
</dbReference>
<dbReference type="Gene3D" id="3.30.565.10">
    <property type="entry name" value="Histidine kinase-like ATPase, C-terminal domain"/>
    <property type="match status" value="1"/>
</dbReference>
<comment type="catalytic activity">
    <reaction evidence="1">
        <text>ATP + protein L-histidine = ADP + protein N-phospho-L-histidine.</text>
        <dbReference type="EC" id="2.7.13.3"/>
    </reaction>
</comment>
<keyword evidence="11" id="KW-1185">Reference proteome</keyword>
<dbReference type="Pfam" id="PF02518">
    <property type="entry name" value="HATPase_c"/>
    <property type="match status" value="1"/>
</dbReference>
<protein>
    <recommendedName>
        <fullName evidence="2">histidine kinase</fullName>
        <ecNumber evidence="2">2.7.13.3</ecNumber>
    </recommendedName>
</protein>
<feature type="region of interest" description="Disordered" evidence="5">
    <location>
        <begin position="1"/>
        <end position="32"/>
    </location>
</feature>
<dbReference type="InterPro" id="IPR003661">
    <property type="entry name" value="HisK_dim/P_dom"/>
</dbReference>
<feature type="compositionally biased region" description="Basic and acidic residues" evidence="5">
    <location>
        <begin position="1"/>
        <end position="10"/>
    </location>
</feature>
<feature type="domain" description="Histidine kinase" evidence="6">
    <location>
        <begin position="179"/>
        <end position="406"/>
    </location>
</feature>
<dbReference type="EC" id="2.7.13.3" evidence="2"/>
<dbReference type="InterPro" id="IPR001789">
    <property type="entry name" value="Sig_transdc_resp-reg_receiver"/>
</dbReference>
<evidence type="ECO:0000256" key="4">
    <source>
        <dbReference type="PROSITE-ProRule" id="PRU00169"/>
    </source>
</evidence>
<gene>
    <name evidence="10" type="ORF">QE399_000099</name>
</gene>
<dbReference type="PROSITE" id="PS50113">
    <property type="entry name" value="PAC"/>
    <property type="match status" value="1"/>
</dbReference>
<dbReference type="InterPro" id="IPR036097">
    <property type="entry name" value="HisK_dim/P_sf"/>
</dbReference>
<evidence type="ECO:0000259" key="6">
    <source>
        <dbReference type="PROSITE" id="PS50109"/>
    </source>
</evidence>